<keyword evidence="5" id="KW-1185">Reference proteome</keyword>
<evidence type="ECO:0000313" key="4">
    <source>
        <dbReference type="EMBL" id="KAK9753805.1"/>
    </source>
</evidence>
<evidence type="ECO:0000256" key="2">
    <source>
        <dbReference type="SAM" id="MobiDB-lite"/>
    </source>
</evidence>
<evidence type="ECO:0000313" key="5">
    <source>
        <dbReference type="Proteomes" id="UP001458880"/>
    </source>
</evidence>
<evidence type="ECO:0000259" key="3">
    <source>
        <dbReference type="PROSITE" id="PS50158"/>
    </source>
</evidence>
<dbReference type="GO" id="GO:0003676">
    <property type="term" value="F:nucleic acid binding"/>
    <property type="evidence" value="ECO:0007669"/>
    <property type="project" value="InterPro"/>
</dbReference>
<feature type="compositionally biased region" description="Basic and acidic residues" evidence="2">
    <location>
        <begin position="112"/>
        <end position="125"/>
    </location>
</feature>
<keyword evidence="1" id="KW-0863">Zinc-finger</keyword>
<gene>
    <name evidence="4" type="ORF">QE152_g1786</name>
</gene>
<sequence>MDELKIEELNSENYRYWCLRAQGLWKAIEPGLNEDITKWSCQDNENDHKTKTTERISRNLGVENDDSTLSKLKSKLLEEERRIRGSNEEKIQAETKAYAAKSSKFLKRKPQRGSDEKKPNRESKSHENLRCYRCLEFGHIGRHCKGNNKQNEADGQTKTAFQGMMRVDSETYVFK</sequence>
<feature type="region of interest" description="Disordered" evidence="2">
    <location>
        <begin position="82"/>
        <end position="125"/>
    </location>
</feature>
<dbReference type="InterPro" id="IPR036875">
    <property type="entry name" value="Znf_CCHC_sf"/>
</dbReference>
<feature type="domain" description="CCHC-type" evidence="3">
    <location>
        <begin position="130"/>
        <end position="145"/>
    </location>
</feature>
<dbReference type="AlphaFoldDB" id="A0AAW1N7X2"/>
<feature type="compositionally biased region" description="Basic and acidic residues" evidence="2">
    <location>
        <begin position="82"/>
        <end position="93"/>
    </location>
</feature>
<dbReference type="Proteomes" id="UP001458880">
    <property type="component" value="Unassembled WGS sequence"/>
</dbReference>
<proteinExistence type="predicted"/>
<protein>
    <recommendedName>
        <fullName evidence="3">CCHC-type domain-containing protein</fullName>
    </recommendedName>
</protein>
<dbReference type="InterPro" id="IPR001878">
    <property type="entry name" value="Znf_CCHC"/>
</dbReference>
<organism evidence="4 5">
    <name type="scientific">Popillia japonica</name>
    <name type="common">Japanese beetle</name>
    <dbReference type="NCBI Taxonomy" id="7064"/>
    <lineage>
        <taxon>Eukaryota</taxon>
        <taxon>Metazoa</taxon>
        <taxon>Ecdysozoa</taxon>
        <taxon>Arthropoda</taxon>
        <taxon>Hexapoda</taxon>
        <taxon>Insecta</taxon>
        <taxon>Pterygota</taxon>
        <taxon>Neoptera</taxon>
        <taxon>Endopterygota</taxon>
        <taxon>Coleoptera</taxon>
        <taxon>Polyphaga</taxon>
        <taxon>Scarabaeiformia</taxon>
        <taxon>Scarabaeidae</taxon>
        <taxon>Rutelinae</taxon>
        <taxon>Popillia</taxon>
    </lineage>
</organism>
<dbReference type="EMBL" id="JASPKY010000010">
    <property type="protein sequence ID" value="KAK9753805.1"/>
    <property type="molecule type" value="Genomic_DNA"/>
</dbReference>
<keyword evidence="1" id="KW-0479">Metal-binding</keyword>
<dbReference type="GO" id="GO:0008270">
    <property type="term" value="F:zinc ion binding"/>
    <property type="evidence" value="ECO:0007669"/>
    <property type="project" value="UniProtKB-KW"/>
</dbReference>
<name>A0AAW1N7X2_POPJA</name>
<evidence type="ECO:0000256" key="1">
    <source>
        <dbReference type="PROSITE-ProRule" id="PRU00047"/>
    </source>
</evidence>
<keyword evidence="1" id="KW-0862">Zinc</keyword>
<reference evidence="4 5" key="1">
    <citation type="journal article" date="2024" name="BMC Genomics">
        <title>De novo assembly and annotation of Popillia japonica's genome with initial clues to its potential as an invasive pest.</title>
        <authorList>
            <person name="Cucini C."/>
            <person name="Boschi S."/>
            <person name="Funari R."/>
            <person name="Cardaioli E."/>
            <person name="Iannotti N."/>
            <person name="Marturano G."/>
            <person name="Paoli F."/>
            <person name="Bruttini M."/>
            <person name="Carapelli A."/>
            <person name="Frati F."/>
            <person name="Nardi F."/>
        </authorList>
    </citation>
    <scope>NUCLEOTIDE SEQUENCE [LARGE SCALE GENOMIC DNA]</scope>
    <source>
        <strain evidence="4">DMR45628</strain>
    </source>
</reference>
<accession>A0AAW1N7X2</accession>
<dbReference type="PROSITE" id="PS50158">
    <property type="entry name" value="ZF_CCHC"/>
    <property type="match status" value="1"/>
</dbReference>
<dbReference type="SUPFAM" id="SSF57756">
    <property type="entry name" value="Retrovirus zinc finger-like domains"/>
    <property type="match status" value="1"/>
</dbReference>
<comment type="caution">
    <text evidence="4">The sequence shown here is derived from an EMBL/GenBank/DDBJ whole genome shotgun (WGS) entry which is preliminary data.</text>
</comment>